<feature type="non-terminal residue" evidence="1">
    <location>
        <position position="1"/>
    </location>
</feature>
<dbReference type="AlphaFoldDB" id="D3DMN0"/>
<proteinExistence type="evidence at transcript level"/>
<accession>D3DMN0</accession>
<dbReference type="EMBL" id="BT120196">
    <property type="protein sequence ID" value="ADB91444.1"/>
    <property type="molecule type" value="mRNA"/>
</dbReference>
<reference evidence="1" key="1">
    <citation type="submission" date="2010-01" db="EMBL/GenBank/DDBJ databases">
        <authorList>
            <person name="Carlson J."/>
            <person name="Booth B."/>
            <person name="Frise E."/>
            <person name="Sandler J."/>
            <person name="Wan K."/>
            <person name="Yu C."/>
            <person name="Celniker S."/>
        </authorList>
    </citation>
    <scope>NUCLEOTIDE SEQUENCE</scope>
</reference>
<name>D3DMN0_DROME</name>
<sequence>KYWDYGHGNDAFEQIFNIVKVEFCFLFGKWVKRKKGEKKKAKSEEFVCNIYLFAIQLVCALDLEGDVNRRRLARSSANIYPSQEPSN</sequence>
<organism evidence="1">
    <name type="scientific">Drosophila melanogaster</name>
    <name type="common">Fruit fly</name>
    <dbReference type="NCBI Taxonomy" id="7227"/>
    <lineage>
        <taxon>Eukaryota</taxon>
        <taxon>Metazoa</taxon>
        <taxon>Ecdysozoa</taxon>
        <taxon>Arthropoda</taxon>
        <taxon>Hexapoda</taxon>
        <taxon>Insecta</taxon>
        <taxon>Pterygota</taxon>
        <taxon>Neoptera</taxon>
        <taxon>Endopterygota</taxon>
        <taxon>Diptera</taxon>
        <taxon>Brachycera</taxon>
        <taxon>Muscomorpha</taxon>
        <taxon>Ephydroidea</taxon>
        <taxon>Drosophilidae</taxon>
        <taxon>Drosophila</taxon>
        <taxon>Sophophora</taxon>
    </lineage>
</organism>
<protein>
    <submittedName>
        <fullName evidence="1">MIP16113p</fullName>
    </submittedName>
</protein>
<evidence type="ECO:0000313" key="1">
    <source>
        <dbReference type="EMBL" id="ADB91444.1"/>
    </source>
</evidence>